<dbReference type="InterPro" id="IPR039741">
    <property type="entry name" value="UDP-sugar_pyrophosphorylase"/>
</dbReference>
<evidence type="ECO:0000256" key="7">
    <source>
        <dbReference type="SAM" id="MobiDB-lite"/>
    </source>
</evidence>
<evidence type="ECO:0000313" key="8">
    <source>
        <dbReference type="EMBL" id="GIQ87671.1"/>
    </source>
</evidence>
<keyword evidence="4" id="KW-0808">Transferase</keyword>
<comment type="similarity">
    <text evidence="2">Belongs to the UDPGP type 1 family.</text>
</comment>
<evidence type="ECO:0000256" key="2">
    <source>
        <dbReference type="ARBA" id="ARBA00010401"/>
    </source>
</evidence>
<dbReference type="OrthoDB" id="532420at2759"/>
<evidence type="ECO:0000256" key="1">
    <source>
        <dbReference type="ARBA" id="ARBA00005208"/>
    </source>
</evidence>
<dbReference type="Proteomes" id="UP000265618">
    <property type="component" value="Unassembled WGS sequence"/>
</dbReference>
<organism evidence="8 9">
    <name type="scientific">Kipferlia bialata</name>
    <dbReference type="NCBI Taxonomy" id="797122"/>
    <lineage>
        <taxon>Eukaryota</taxon>
        <taxon>Metamonada</taxon>
        <taxon>Carpediemonas-like organisms</taxon>
        <taxon>Kipferlia</taxon>
    </lineage>
</organism>
<dbReference type="GO" id="GO:0003977">
    <property type="term" value="F:UDP-N-acetylglucosamine diphosphorylase activity"/>
    <property type="evidence" value="ECO:0007669"/>
    <property type="project" value="UniProtKB-EC"/>
</dbReference>
<dbReference type="InterPro" id="IPR002618">
    <property type="entry name" value="UDPGP_fam"/>
</dbReference>
<proteinExistence type="inferred from homology"/>
<dbReference type="AlphaFoldDB" id="A0A9K3GMC8"/>
<dbReference type="InterPro" id="IPR029044">
    <property type="entry name" value="Nucleotide-diphossugar_trans"/>
</dbReference>
<evidence type="ECO:0000313" key="9">
    <source>
        <dbReference type="Proteomes" id="UP000265618"/>
    </source>
</evidence>
<comment type="catalytic activity">
    <reaction evidence="6">
        <text>N-acetyl-alpha-D-glucosamine 1-phosphate + UTP + H(+) = UDP-N-acetyl-alpha-D-glucosamine + diphosphate</text>
        <dbReference type="Rhea" id="RHEA:13509"/>
        <dbReference type="ChEBI" id="CHEBI:15378"/>
        <dbReference type="ChEBI" id="CHEBI:33019"/>
        <dbReference type="ChEBI" id="CHEBI:46398"/>
        <dbReference type="ChEBI" id="CHEBI:57705"/>
        <dbReference type="ChEBI" id="CHEBI:57776"/>
        <dbReference type="EC" id="2.7.7.23"/>
    </reaction>
</comment>
<dbReference type="SUPFAM" id="SSF53448">
    <property type="entry name" value="Nucleotide-diphospho-sugar transferases"/>
    <property type="match status" value="1"/>
</dbReference>
<keyword evidence="5 8" id="KW-0548">Nucleotidyltransferase</keyword>
<evidence type="ECO:0000256" key="3">
    <source>
        <dbReference type="ARBA" id="ARBA00012457"/>
    </source>
</evidence>
<dbReference type="PANTHER" id="PTHR11952:SF2">
    <property type="entry name" value="LD24639P"/>
    <property type="match status" value="1"/>
</dbReference>
<protein>
    <recommendedName>
        <fullName evidence="3">UDP-N-acetylglucosamine diphosphorylase</fullName>
        <ecNumber evidence="3">2.7.7.23</ecNumber>
    </recommendedName>
</protein>
<dbReference type="PANTHER" id="PTHR11952">
    <property type="entry name" value="UDP- GLUCOSE PYROPHOSPHORYLASE"/>
    <property type="match status" value="1"/>
</dbReference>
<gene>
    <name evidence="8" type="ORF">KIPB_009761</name>
</gene>
<accession>A0A9K3GMC8</accession>
<sequence>MYSTTRALISLGASILGVALFVMMSNRGLMSMDEVAFVEARQAEILSPHEDVPLPYPLVHPPVITRDMIPAGSLGEDGTDADDTEPVPAGDTMDVYPGDTMDVYPRAMLHEKGRALLRDGKVAVVTVAGGQGTRLGHPLPKGTFQLDLQQGFSPSLFEFLSGQIRHASEVYETPIPWLVMCSGATYDATLDYMREKEWLGVGEENVHLFNQASYPLLVYPTGEVCMDEKGQVRRGPDGHGGLLAALETAGLYDSLQSQGVTTLLYSHVDNPLSNLFDLDFIGLHTVNRAEHTTKVISKAFPLEKLGGVVLTHPEQGGWG</sequence>
<dbReference type="EC" id="2.7.7.23" evidence="3"/>
<dbReference type="Gene3D" id="3.90.550.10">
    <property type="entry name" value="Spore Coat Polysaccharide Biosynthesis Protein SpsA, Chain A"/>
    <property type="match status" value="1"/>
</dbReference>
<comment type="caution">
    <text evidence="8">The sequence shown here is derived from an EMBL/GenBank/DDBJ whole genome shotgun (WGS) entry which is preliminary data.</text>
</comment>
<keyword evidence="9" id="KW-1185">Reference proteome</keyword>
<evidence type="ECO:0000256" key="5">
    <source>
        <dbReference type="ARBA" id="ARBA00022695"/>
    </source>
</evidence>
<evidence type="ECO:0000256" key="4">
    <source>
        <dbReference type="ARBA" id="ARBA00022679"/>
    </source>
</evidence>
<reference evidence="8 9" key="1">
    <citation type="journal article" date="2018" name="PLoS ONE">
        <title>The draft genome of Kipferlia bialata reveals reductive genome evolution in fornicate parasites.</title>
        <authorList>
            <person name="Tanifuji G."/>
            <person name="Takabayashi S."/>
            <person name="Kume K."/>
            <person name="Takagi M."/>
            <person name="Nakayama T."/>
            <person name="Kamikawa R."/>
            <person name="Inagaki Y."/>
            <person name="Hashimoto T."/>
        </authorList>
    </citation>
    <scope>NUCLEOTIDE SEQUENCE [LARGE SCALE GENOMIC DNA]</scope>
    <source>
        <strain evidence="8">NY0173</strain>
    </source>
</reference>
<evidence type="ECO:0000256" key="6">
    <source>
        <dbReference type="ARBA" id="ARBA00048493"/>
    </source>
</evidence>
<name>A0A9K3GMC8_9EUKA</name>
<dbReference type="Pfam" id="PF01704">
    <property type="entry name" value="UDPGP"/>
    <property type="match status" value="1"/>
</dbReference>
<feature type="region of interest" description="Disordered" evidence="7">
    <location>
        <begin position="73"/>
        <end position="95"/>
    </location>
</feature>
<comment type="pathway">
    <text evidence="1">Nucleotide-sugar biosynthesis; UDP-N-acetyl-alpha-D-glucosamine biosynthesis; UDP-N-acetyl-alpha-D-glucosamine from N-acetyl-alpha-D-glucosamine 1-phosphate: step 1/1.</text>
</comment>
<dbReference type="EMBL" id="BDIP01003411">
    <property type="protein sequence ID" value="GIQ87671.1"/>
    <property type="molecule type" value="Genomic_DNA"/>
</dbReference>